<proteinExistence type="predicted"/>
<keyword evidence="2" id="KW-1185">Reference proteome</keyword>
<name>A0ABQ3TB84_9ACTN</name>
<evidence type="ECO:0000313" key="2">
    <source>
        <dbReference type="Proteomes" id="UP000608522"/>
    </source>
</evidence>
<dbReference type="EMBL" id="BNED01000005">
    <property type="protein sequence ID" value="GHI77663.1"/>
    <property type="molecule type" value="Genomic_DNA"/>
</dbReference>
<protein>
    <submittedName>
        <fullName evidence="1">Uncharacterized protein</fullName>
    </submittedName>
</protein>
<organism evidence="1 2">
    <name type="scientific">Streptomyces spororaveus</name>
    <dbReference type="NCBI Taxonomy" id="284039"/>
    <lineage>
        <taxon>Bacteria</taxon>
        <taxon>Bacillati</taxon>
        <taxon>Actinomycetota</taxon>
        <taxon>Actinomycetes</taxon>
        <taxon>Kitasatosporales</taxon>
        <taxon>Streptomycetaceae</taxon>
        <taxon>Streptomyces</taxon>
    </lineage>
</organism>
<evidence type="ECO:0000313" key="1">
    <source>
        <dbReference type="EMBL" id="GHI77663.1"/>
    </source>
</evidence>
<gene>
    <name evidence="1" type="ORF">Sspor_32240</name>
</gene>
<accession>A0ABQ3TB84</accession>
<comment type="caution">
    <text evidence="1">The sequence shown here is derived from an EMBL/GenBank/DDBJ whole genome shotgun (WGS) entry which is preliminary data.</text>
</comment>
<dbReference type="Proteomes" id="UP000608522">
    <property type="component" value="Unassembled WGS sequence"/>
</dbReference>
<reference evidence="2" key="1">
    <citation type="submission" date="2023-07" db="EMBL/GenBank/DDBJ databases">
        <title>Whole genome shotgun sequence of Streptomyces spororaveus NBRC 15456.</title>
        <authorList>
            <person name="Komaki H."/>
            <person name="Tamura T."/>
        </authorList>
    </citation>
    <scope>NUCLEOTIDE SEQUENCE [LARGE SCALE GENOMIC DNA]</scope>
    <source>
        <strain evidence="2">NBRC 15456</strain>
    </source>
</reference>
<sequence>MVKPVRLFHGPGGPRVFGGSAPEGFRPSRPGLFPGGALPIDRGIVKGSSQIKMTFTAWDGVRA</sequence>